<feature type="transmembrane region" description="Helical" evidence="5">
    <location>
        <begin position="50"/>
        <end position="76"/>
    </location>
</feature>
<evidence type="ECO:0000256" key="3">
    <source>
        <dbReference type="ARBA" id="ARBA00022989"/>
    </source>
</evidence>
<reference evidence="6 7" key="1">
    <citation type="submission" date="2016-10" db="EMBL/GenBank/DDBJ databases">
        <authorList>
            <person name="de Groot N.N."/>
        </authorList>
    </citation>
    <scope>NUCLEOTIDE SEQUENCE [LARGE SCALE GENOMIC DNA]</scope>
    <source>
        <strain evidence="6 7">Z108</strain>
    </source>
</reference>
<keyword evidence="6" id="KW-0282">Flagellum</keyword>
<name>A0A1I3F4R7_SELRU</name>
<dbReference type="AlphaFoldDB" id="A0A1I3F4R7"/>
<keyword evidence="3 5" id="KW-1133">Transmembrane helix</keyword>
<dbReference type="Proteomes" id="UP000183639">
    <property type="component" value="Unassembled WGS sequence"/>
</dbReference>
<comment type="similarity">
    <text evidence="5">Belongs to the FliO/MopB family.</text>
</comment>
<organism evidence="6 7">
    <name type="scientific">Selenomonas ruminantium</name>
    <dbReference type="NCBI Taxonomy" id="971"/>
    <lineage>
        <taxon>Bacteria</taxon>
        <taxon>Bacillati</taxon>
        <taxon>Bacillota</taxon>
        <taxon>Negativicutes</taxon>
        <taxon>Selenomonadales</taxon>
        <taxon>Selenomonadaceae</taxon>
        <taxon>Selenomonas</taxon>
    </lineage>
</organism>
<dbReference type="GO" id="GO:0044781">
    <property type="term" value="P:bacterial-type flagellum organization"/>
    <property type="evidence" value="ECO:0007669"/>
    <property type="project" value="UniProtKB-UniRule"/>
</dbReference>
<dbReference type="InterPro" id="IPR022781">
    <property type="entry name" value="Flagellar_biosynth_FliO"/>
</dbReference>
<proteinExistence type="inferred from homology"/>
<evidence type="ECO:0000256" key="1">
    <source>
        <dbReference type="ARBA" id="ARBA00022475"/>
    </source>
</evidence>
<keyword evidence="6" id="KW-0966">Cell projection</keyword>
<dbReference type="NCBIfam" id="TIGR03500">
    <property type="entry name" value="FliO_TIGR"/>
    <property type="match status" value="1"/>
</dbReference>
<keyword evidence="6" id="KW-0969">Cilium</keyword>
<comment type="subcellular location">
    <subcellularLocation>
        <location evidence="5">Cell membrane</location>
    </subcellularLocation>
    <subcellularLocation>
        <location evidence="5">Bacterial flagellum basal body</location>
    </subcellularLocation>
</comment>
<evidence type="ECO:0000256" key="5">
    <source>
        <dbReference type="RuleBase" id="RU362064"/>
    </source>
</evidence>
<dbReference type="GO" id="GO:0005886">
    <property type="term" value="C:plasma membrane"/>
    <property type="evidence" value="ECO:0007669"/>
    <property type="project" value="UniProtKB-SubCell"/>
</dbReference>
<evidence type="ECO:0000256" key="2">
    <source>
        <dbReference type="ARBA" id="ARBA00022692"/>
    </source>
</evidence>
<dbReference type="EMBL" id="FOQK01000013">
    <property type="protein sequence ID" value="SFI06197.1"/>
    <property type="molecule type" value="Genomic_DNA"/>
</dbReference>
<dbReference type="OrthoDB" id="2080636at2"/>
<evidence type="ECO:0000256" key="4">
    <source>
        <dbReference type="ARBA" id="ARBA00023136"/>
    </source>
</evidence>
<keyword evidence="1 5" id="KW-1003">Cell membrane</keyword>
<keyword evidence="5" id="KW-0975">Bacterial flagellum</keyword>
<keyword evidence="4 5" id="KW-0472">Membrane</keyword>
<evidence type="ECO:0000313" key="7">
    <source>
        <dbReference type="Proteomes" id="UP000183639"/>
    </source>
</evidence>
<gene>
    <name evidence="6" type="ORF">SAMN04487861_11319</name>
</gene>
<keyword evidence="2 5" id="KW-0812">Transmembrane</keyword>
<sequence length="174" mass="19367">MERKHILLTCVIGVLVFLVMMDPVLAAEEAAKGGYLSGYENADPKPSSISWWSSIAYLVSLFAIFIFVVGLAYFAARFLGGRFAQQKMGYGGRILSHLPLGPNRSVCIIEMAGRIFMLGVTEHSVTLLAEINDPDEIDRLHREELTGPKVPEMFSQQFGTLSDFVQKIPPIFRK</sequence>
<dbReference type="GO" id="GO:0009425">
    <property type="term" value="C:bacterial-type flagellum basal body"/>
    <property type="evidence" value="ECO:0007669"/>
    <property type="project" value="UniProtKB-SubCell"/>
</dbReference>
<evidence type="ECO:0000313" key="6">
    <source>
        <dbReference type="EMBL" id="SFI06197.1"/>
    </source>
</evidence>
<dbReference type="Pfam" id="PF04347">
    <property type="entry name" value="FliO"/>
    <property type="match status" value="1"/>
</dbReference>
<protein>
    <recommendedName>
        <fullName evidence="5">Flagellar protein</fullName>
    </recommendedName>
</protein>
<accession>A0A1I3F4R7</accession>